<dbReference type="PANTHER" id="PTHR33393:SF13">
    <property type="entry name" value="PGA BIOSYNTHESIS PROTEIN CAPA"/>
    <property type="match status" value="1"/>
</dbReference>
<dbReference type="AlphaFoldDB" id="A0A6J4UMF2"/>
<evidence type="ECO:0000256" key="1">
    <source>
        <dbReference type="ARBA" id="ARBA00005662"/>
    </source>
</evidence>
<reference evidence="3" key="1">
    <citation type="submission" date="2020-02" db="EMBL/GenBank/DDBJ databases">
        <authorList>
            <person name="Meier V. D."/>
        </authorList>
    </citation>
    <scope>NUCLEOTIDE SEQUENCE</scope>
    <source>
        <strain evidence="3">AVDCRST_MAG33</strain>
    </source>
</reference>
<dbReference type="PANTHER" id="PTHR33393">
    <property type="entry name" value="POLYGLUTAMINE SYNTHESIS ACCESSORY PROTEIN RV0574C-RELATED"/>
    <property type="match status" value="1"/>
</dbReference>
<dbReference type="InterPro" id="IPR006311">
    <property type="entry name" value="TAT_signal"/>
</dbReference>
<organism evidence="3">
    <name type="scientific">uncultured Thermomicrobiales bacterium</name>
    <dbReference type="NCBI Taxonomy" id="1645740"/>
    <lineage>
        <taxon>Bacteria</taxon>
        <taxon>Pseudomonadati</taxon>
        <taxon>Thermomicrobiota</taxon>
        <taxon>Thermomicrobia</taxon>
        <taxon>Thermomicrobiales</taxon>
        <taxon>environmental samples</taxon>
    </lineage>
</organism>
<gene>
    <name evidence="3" type="ORF">AVDCRST_MAG33-1055</name>
</gene>
<dbReference type="Gene3D" id="3.60.21.10">
    <property type="match status" value="1"/>
</dbReference>
<dbReference type="InterPro" id="IPR019079">
    <property type="entry name" value="Capsule_synth_CapA"/>
</dbReference>
<name>A0A6J4UMF2_9BACT</name>
<feature type="domain" description="Capsule synthesis protein CapA" evidence="2">
    <location>
        <begin position="204"/>
        <end position="464"/>
    </location>
</feature>
<evidence type="ECO:0000313" key="3">
    <source>
        <dbReference type="EMBL" id="CAA9553158.1"/>
    </source>
</evidence>
<dbReference type="SMART" id="SM00854">
    <property type="entry name" value="PGA_cap"/>
    <property type="match status" value="1"/>
</dbReference>
<proteinExistence type="inferred from homology"/>
<evidence type="ECO:0000259" key="2">
    <source>
        <dbReference type="SMART" id="SM00854"/>
    </source>
</evidence>
<comment type="similarity">
    <text evidence="1">Belongs to the CapA family.</text>
</comment>
<accession>A0A6J4UMF2</accession>
<dbReference type="CDD" id="cd07381">
    <property type="entry name" value="MPP_CapA"/>
    <property type="match status" value="1"/>
</dbReference>
<dbReference type="InterPro" id="IPR029052">
    <property type="entry name" value="Metallo-depent_PP-like"/>
</dbReference>
<dbReference type="InterPro" id="IPR052169">
    <property type="entry name" value="CW_Biosynth-Accessory"/>
</dbReference>
<dbReference type="PROSITE" id="PS51318">
    <property type="entry name" value="TAT"/>
    <property type="match status" value="1"/>
</dbReference>
<protein>
    <recommendedName>
        <fullName evidence="2">Capsule synthesis protein CapA domain-containing protein</fullName>
    </recommendedName>
</protein>
<dbReference type="EMBL" id="CADCWK010000098">
    <property type="protein sequence ID" value="CAA9553158.1"/>
    <property type="molecule type" value="Genomic_DNA"/>
</dbReference>
<dbReference type="Pfam" id="PF09587">
    <property type="entry name" value="PGA_cap"/>
    <property type="match status" value="1"/>
</dbReference>
<sequence length="526" mass="54875">MTHRPIEQPGTPSRIIRPWASRRVSRRQAIGGVTGLGVMAVVTGCGGSGSGAAPAAVIPTQSAEMAVVQPTGAGVPATAAPAQPVQGQPALPAPDSVLIVSPRLPLDGIGAAQQSGLLDGTVTDWAGVGAPVSLPVEALGEVGADGYDDTVEQLDAGLVEGATPVGRVASTPLSAVDFRVNVLSVDGRDPLRDRTEGEHGPIFRVGMVGDVVPGRNVHLTMDRYGDFQYPFRRVAGRLAGFDLTIANLEGNISDTLANPVYEKPNTIDFVTGSAFIEGFTLAGIDAVTLGNNHSCFNETGWGTQGLEDTMAALTAAGLPYFGAGYEIGEARAPFTTEIGGVSIAILGHDAVTANLDLGQSRELGVVAQTWGADAGSPGTNPFGLDQFLADVEAAAAEYDIVIPYLHGGAEFQWVVPEWLQTAARGAIDAGATLVVTNHPHIIQGMEVYAGRPIVYSLGNFIFDQMFSVDTRQGLILDLTFDGPVLVGLRFGGVEILDFCQPRPVTAAEQAAIMGRFWRSTDRLAAR</sequence>
<dbReference type="SUPFAM" id="SSF56300">
    <property type="entry name" value="Metallo-dependent phosphatases"/>
    <property type="match status" value="1"/>
</dbReference>